<dbReference type="EMBL" id="RQYS01000018">
    <property type="protein sequence ID" value="RRD62075.1"/>
    <property type="molecule type" value="Genomic_DNA"/>
</dbReference>
<feature type="domain" description="BIG2" evidence="1">
    <location>
        <begin position="1"/>
        <end position="74"/>
    </location>
</feature>
<dbReference type="Gene3D" id="2.60.40.1080">
    <property type="match status" value="1"/>
</dbReference>
<protein>
    <submittedName>
        <fullName evidence="2">Ig domain-containing protein</fullName>
    </submittedName>
</protein>
<organism evidence="2 3">
    <name type="scientific">Tannerella forsythia</name>
    <name type="common">Bacteroides forsythus</name>
    <dbReference type="NCBI Taxonomy" id="28112"/>
    <lineage>
        <taxon>Bacteria</taxon>
        <taxon>Pseudomonadati</taxon>
        <taxon>Bacteroidota</taxon>
        <taxon>Bacteroidia</taxon>
        <taxon>Bacteroidales</taxon>
        <taxon>Tannerellaceae</taxon>
        <taxon>Tannerella</taxon>
    </lineage>
</organism>
<evidence type="ECO:0000259" key="1">
    <source>
        <dbReference type="SMART" id="SM00635"/>
    </source>
</evidence>
<proteinExistence type="predicted"/>
<gene>
    <name evidence="2" type="ORF">EII40_05080</name>
</gene>
<dbReference type="InterPro" id="IPR053907">
    <property type="entry name" value="DUF6935"/>
</dbReference>
<dbReference type="InterPro" id="IPR003343">
    <property type="entry name" value="Big_2"/>
</dbReference>
<dbReference type="InterPro" id="IPR008964">
    <property type="entry name" value="Invasin/intimin_cell_adhesion"/>
</dbReference>
<dbReference type="Pfam" id="PF22043">
    <property type="entry name" value="DUF6935"/>
    <property type="match status" value="1"/>
</dbReference>
<accession>A0A3P1XUB9</accession>
<reference evidence="2 3" key="1">
    <citation type="submission" date="2018-11" db="EMBL/GenBank/DDBJ databases">
        <title>Genomes From Bacteria Associated with the Canine Oral Cavity: a Test Case for Automated Genome-Based Taxonomic Assignment.</title>
        <authorList>
            <person name="Coil D.A."/>
            <person name="Jospin G."/>
            <person name="Darling A.E."/>
            <person name="Wallis C."/>
            <person name="Davis I.J."/>
            <person name="Harris S."/>
            <person name="Eisen J.A."/>
            <person name="Holcombe L.J."/>
            <person name="O'Flynn C."/>
        </authorList>
    </citation>
    <scope>NUCLEOTIDE SEQUENCE [LARGE SCALE GENOMIC DNA]</scope>
    <source>
        <strain evidence="2 3">OH2617_COT-023</strain>
    </source>
</reference>
<dbReference type="OrthoDB" id="980987at2"/>
<sequence>MKLNKTTLELQINGRETLTATIEPANASVKIVTWSSSNEKIAKVSGTGEVTGVAAGTATITAKAGSASATCAVTVKKEEKPLAALEVKITGTISHTTYTKGQSGTVEFNRFPASVDEFKAVREKIGGEPHGAVALELMAMEMYRRDRNIGLECIKLTNTSTNANVVVDRLKELFGGDVNYNRPYQTAAYLKGAEPGNGYNPTKPYTVEVFVDPAKPYQKFDHYQSTVLSLRIKSKGRSHGSDGVSVLKTKRPGEPGEKGKFFIISNNTGMLSQVAPISFEHEFNGLD</sequence>
<dbReference type="Proteomes" id="UP000278609">
    <property type="component" value="Unassembled WGS sequence"/>
</dbReference>
<dbReference type="SUPFAM" id="SSF49373">
    <property type="entry name" value="Invasin/intimin cell-adhesion fragments"/>
    <property type="match status" value="1"/>
</dbReference>
<evidence type="ECO:0000313" key="3">
    <source>
        <dbReference type="Proteomes" id="UP000278609"/>
    </source>
</evidence>
<comment type="caution">
    <text evidence="2">The sequence shown here is derived from an EMBL/GenBank/DDBJ whole genome shotgun (WGS) entry which is preliminary data.</text>
</comment>
<dbReference type="AlphaFoldDB" id="A0A3P1XUB9"/>
<dbReference type="SMART" id="SM00635">
    <property type="entry name" value="BID_2"/>
    <property type="match status" value="1"/>
</dbReference>
<evidence type="ECO:0000313" key="2">
    <source>
        <dbReference type="EMBL" id="RRD62075.1"/>
    </source>
</evidence>
<name>A0A3P1XUB9_TANFO</name>
<dbReference type="Pfam" id="PF02368">
    <property type="entry name" value="Big_2"/>
    <property type="match status" value="1"/>
</dbReference>